<proteinExistence type="inferred from homology"/>
<accession>A0A7I7VST1</accession>
<dbReference type="InterPro" id="IPR029046">
    <property type="entry name" value="LolA/LolB/LppX"/>
</dbReference>
<organism evidence="8 9">
    <name type="scientific">Mycolicibacterium doricum</name>
    <dbReference type="NCBI Taxonomy" id="126673"/>
    <lineage>
        <taxon>Bacteria</taxon>
        <taxon>Bacillati</taxon>
        <taxon>Actinomycetota</taxon>
        <taxon>Actinomycetes</taxon>
        <taxon>Mycobacteriales</taxon>
        <taxon>Mycobacteriaceae</taxon>
        <taxon>Mycolicibacterium</taxon>
    </lineage>
</organism>
<dbReference type="SUPFAM" id="SSF89392">
    <property type="entry name" value="Prokaryotic lipoproteins and lipoprotein localization factors"/>
    <property type="match status" value="1"/>
</dbReference>
<keyword evidence="3" id="KW-1003">Cell membrane</keyword>
<comment type="similarity">
    <text evidence="2">Belongs to the LppX/LprAFG lipoprotein family.</text>
</comment>
<evidence type="ECO:0000256" key="2">
    <source>
        <dbReference type="ARBA" id="ARBA00009194"/>
    </source>
</evidence>
<dbReference type="KEGG" id="mdr:MDOR_16700"/>
<dbReference type="CDD" id="cd16334">
    <property type="entry name" value="LppX-like"/>
    <property type="match status" value="1"/>
</dbReference>
<protein>
    <submittedName>
        <fullName evidence="8">Lipoarabinomannan carrier protein LprG</fullName>
    </submittedName>
</protein>
<comment type="subcellular location">
    <subcellularLocation>
        <location evidence="1">Cell envelope</location>
    </subcellularLocation>
</comment>
<gene>
    <name evidence="8" type="primary">lprG</name>
    <name evidence="8" type="ORF">MDOR_16700</name>
</gene>
<dbReference type="EMBL" id="AP022605">
    <property type="protein sequence ID" value="BBZ07501.1"/>
    <property type="molecule type" value="Genomic_DNA"/>
</dbReference>
<keyword evidence="4" id="KW-0732">Signal</keyword>
<dbReference type="AlphaFoldDB" id="A0A7I7VST1"/>
<evidence type="ECO:0000256" key="5">
    <source>
        <dbReference type="ARBA" id="ARBA00023136"/>
    </source>
</evidence>
<evidence type="ECO:0000256" key="3">
    <source>
        <dbReference type="ARBA" id="ARBA00022475"/>
    </source>
</evidence>
<keyword evidence="7" id="KW-0449">Lipoprotein</keyword>
<reference evidence="8 9" key="1">
    <citation type="journal article" date="2019" name="Emerg. Microbes Infect.">
        <title>Comprehensive subspecies identification of 175 nontuberculous mycobacteria species based on 7547 genomic profiles.</title>
        <authorList>
            <person name="Matsumoto Y."/>
            <person name="Kinjo T."/>
            <person name="Motooka D."/>
            <person name="Nabeya D."/>
            <person name="Jung N."/>
            <person name="Uechi K."/>
            <person name="Horii T."/>
            <person name="Iida T."/>
            <person name="Fujita J."/>
            <person name="Nakamura S."/>
        </authorList>
    </citation>
    <scope>NUCLEOTIDE SEQUENCE [LARGE SCALE GENOMIC DNA]</scope>
    <source>
        <strain evidence="8 9">JCM 12405</strain>
    </source>
</reference>
<name>A0A7I7VST1_9MYCO</name>
<evidence type="ECO:0000313" key="9">
    <source>
        <dbReference type="Proteomes" id="UP000467201"/>
    </source>
</evidence>
<evidence type="ECO:0000313" key="8">
    <source>
        <dbReference type="EMBL" id="BBZ07501.1"/>
    </source>
</evidence>
<evidence type="ECO:0000256" key="6">
    <source>
        <dbReference type="ARBA" id="ARBA00023139"/>
    </source>
</evidence>
<dbReference type="Pfam" id="PF07161">
    <property type="entry name" value="LppX_LprAFG"/>
    <property type="match status" value="1"/>
</dbReference>
<evidence type="ECO:0000256" key="7">
    <source>
        <dbReference type="ARBA" id="ARBA00023288"/>
    </source>
</evidence>
<dbReference type="InterPro" id="IPR009830">
    <property type="entry name" value="LppX/LprAFG"/>
</dbReference>
<dbReference type="Proteomes" id="UP000467201">
    <property type="component" value="Chromosome"/>
</dbReference>
<keyword evidence="6" id="KW-0564">Palmitate</keyword>
<evidence type="ECO:0000256" key="4">
    <source>
        <dbReference type="ARBA" id="ARBA00022729"/>
    </source>
</evidence>
<evidence type="ECO:0000256" key="1">
    <source>
        <dbReference type="ARBA" id="ARBA00004196"/>
    </source>
</evidence>
<sequence>MPDAAALLQDATQTTRDLQSVHLNLTVQGTIEQLPIESLQGDLTNTPAVAASGKADIVFLGQRLEGVEFVVADGNLYGAISAGSFQDFGPAADIYDAAAILSPDKGLANVLANFSDPKAEGRENVSGVDTVRVSGTVTAEAVNAIAPQIGATGPVPAVAWIEEEGNHNLAQVKLEPSAGNSVTMTLSDWGKQVTVTKPAV</sequence>
<keyword evidence="5" id="KW-0472">Membrane</keyword>
<dbReference type="Gene3D" id="2.50.20.20">
    <property type="match status" value="1"/>
</dbReference>
<dbReference type="GO" id="GO:0030313">
    <property type="term" value="C:cell envelope"/>
    <property type="evidence" value="ECO:0007669"/>
    <property type="project" value="UniProtKB-SubCell"/>
</dbReference>